<dbReference type="AlphaFoldDB" id="E8V7W6"/>
<dbReference type="CDD" id="cd00156">
    <property type="entry name" value="REC"/>
    <property type="match status" value="1"/>
</dbReference>
<dbReference type="PANTHER" id="PTHR44757:SF4">
    <property type="entry name" value="DIGUANYLATE CYCLASE DGCE-RELATED"/>
    <property type="match status" value="1"/>
</dbReference>
<dbReference type="KEGG" id="tsa:AciPR4_2086"/>
<dbReference type="SMART" id="SM00448">
    <property type="entry name" value="REC"/>
    <property type="match status" value="1"/>
</dbReference>
<dbReference type="InterPro" id="IPR000160">
    <property type="entry name" value="GGDEF_dom"/>
</dbReference>
<dbReference type="Pfam" id="PF00563">
    <property type="entry name" value="EAL"/>
    <property type="match status" value="1"/>
</dbReference>
<dbReference type="Gene3D" id="3.30.70.270">
    <property type="match status" value="1"/>
</dbReference>
<evidence type="ECO:0000259" key="6">
    <source>
        <dbReference type="PROSITE" id="PS50887"/>
    </source>
</evidence>
<evidence type="ECO:0000259" key="4">
    <source>
        <dbReference type="PROSITE" id="PS50112"/>
    </source>
</evidence>
<dbReference type="STRING" id="401053.AciPR4_2086"/>
<dbReference type="InterPro" id="IPR001789">
    <property type="entry name" value="Sig_transdc_resp-reg_receiver"/>
</dbReference>
<protein>
    <submittedName>
        <fullName evidence="7">Response regulator receiver modulated diguanylate cyclase/phosphodiesterase with PAS/PAC sensor(S)</fullName>
    </submittedName>
</protein>
<evidence type="ECO:0000313" key="8">
    <source>
        <dbReference type="Proteomes" id="UP000006844"/>
    </source>
</evidence>
<evidence type="ECO:0000256" key="2">
    <source>
        <dbReference type="PROSITE-ProRule" id="PRU00169"/>
    </source>
</evidence>
<dbReference type="InterPro" id="IPR029787">
    <property type="entry name" value="Nucleotide_cyclase"/>
</dbReference>
<dbReference type="CDD" id="cd01948">
    <property type="entry name" value="EAL"/>
    <property type="match status" value="1"/>
</dbReference>
<keyword evidence="2" id="KW-0597">Phosphoprotein</keyword>
<dbReference type="PROSITE" id="PS50883">
    <property type="entry name" value="EAL"/>
    <property type="match status" value="1"/>
</dbReference>
<dbReference type="SMART" id="SM00091">
    <property type="entry name" value="PAS"/>
    <property type="match status" value="1"/>
</dbReference>
<evidence type="ECO:0000256" key="1">
    <source>
        <dbReference type="ARBA" id="ARBA00051114"/>
    </source>
</evidence>
<evidence type="ECO:0000259" key="5">
    <source>
        <dbReference type="PROSITE" id="PS50883"/>
    </source>
</evidence>
<dbReference type="Proteomes" id="UP000006844">
    <property type="component" value="Chromosome"/>
</dbReference>
<dbReference type="PROSITE" id="PS50112">
    <property type="entry name" value="PAS"/>
    <property type="match status" value="1"/>
</dbReference>
<dbReference type="Pfam" id="PF00990">
    <property type="entry name" value="GGDEF"/>
    <property type="match status" value="1"/>
</dbReference>
<sequence length="702" mass="77284">MVVVREEAKLHILLIESNKQISKQIRSALSISDQISFNVESVSRLRDGVRRLQQNKYDAILLDFSLTDNKGLEALRRVNPAWAQTPVLVLVGEDQEAVAKEAVRYGAQDYLLPRHLDNYSLSRALHRAIESSAVDLLSVEKNRALVTLDSIGDAVLSSDLLGRVTYLNGAAEKMTGWTRLEALGQPLSEVFRILDSVTREIAPDPLQRAIDLNRAVGLPSGCVLLHRDGTERVIDDTAAPIHDSVGTVIGAVIVFHDMSEARATAILMASSANHDPLTKLPNRILLSDRISQAISISHRKHRPFAVMFLDLDYFKAVNDSLGHAIGDKLLQAVADRLLAGLRNSDTVSRQGGDEFVILLPEIENAADAASSAKKLLLSIGAPYNIDEHCIQISGSFGISLYPDHGDDAETVLNNADIAMYEAKETGRNAIRFFKPEMGLKATERQSLEVGLRRALEQNEFCLYYQPKVSLALGQITGAEALIRWQDPMLGLLLPAYFVTAAESSGLIVRIGRWVMREACRQASLWQTRGLPSIKIAVNVSAVEFQDRHFVEGVKNILRETGLEPGCLQLELTEGVLMKDADSTASVLRELRQMGVQLAIDDFGAGYSSLSYLRQFPIDILKIDQSFVNQIGGGARDGILISAIIGIGRNLNYIVVAEGIETIEQKVYLQGQRCDEGQGYLFSHPLVAHEFERLLQIGIQNVV</sequence>
<dbReference type="PROSITE" id="PS50887">
    <property type="entry name" value="GGDEF"/>
    <property type="match status" value="1"/>
</dbReference>
<dbReference type="GO" id="GO:0006355">
    <property type="term" value="P:regulation of DNA-templated transcription"/>
    <property type="evidence" value="ECO:0007669"/>
    <property type="project" value="InterPro"/>
</dbReference>
<dbReference type="CDD" id="cd01949">
    <property type="entry name" value="GGDEF"/>
    <property type="match status" value="1"/>
</dbReference>
<comment type="catalytic activity">
    <reaction evidence="1">
        <text>3',3'-c-di-GMP + H2O = 5'-phosphoguanylyl(3'-&gt;5')guanosine + H(+)</text>
        <dbReference type="Rhea" id="RHEA:24902"/>
        <dbReference type="ChEBI" id="CHEBI:15377"/>
        <dbReference type="ChEBI" id="CHEBI:15378"/>
        <dbReference type="ChEBI" id="CHEBI:58754"/>
        <dbReference type="ChEBI" id="CHEBI:58805"/>
        <dbReference type="EC" id="3.1.4.52"/>
    </reaction>
    <physiologicalReaction direction="left-to-right" evidence="1">
        <dbReference type="Rhea" id="RHEA:24903"/>
    </physiologicalReaction>
</comment>
<dbReference type="InterPro" id="IPR001633">
    <property type="entry name" value="EAL_dom"/>
</dbReference>
<feature type="domain" description="Response regulatory" evidence="3">
    <location>
        <begin position="11"/>
        <end position="128"/>
    </location>
</feature>
<dbReference type="SUPFAM" id="SSF52172">
    <property type="entry name" value="CheY-like"/>
    <property type="match status" value="1"/>
</dbReference>
<dbReference type="Gene3D" id="3.30.450.20">
    <property type="entry name" value="PAS domain"/>
    <property type="match status" value="1"/>
</dbReference>
<dbReference type="SUPFAM" id="SSF55073">
    <property type="entry name" value="Nucleotide cyclase"/>
    <property type="match status" value="1"/>
</dbReference>
<evidence type="ECO:0000259" key="3">
    <source>
        <dbReference type="PROSITE" id="PS50110"/>
    </source>
</evidence>
<reference evidence="7 8" key="1">
    <citation type="journal article" date="2012" name="Stand. Genomic Sci.">
        <title>Complete genome sequence of Terriglobus saanensis type strain SP1PR4(T), an Acidobacteria from tundra soil.</title>
        <authorList>
            <person name="Rawat S.R."/>
            <person name="Mannisto M.K."/>
            <person name="Starovoytov V."/>
            <person name="Goodwin L."/>
            <person name="Nolan M."/>
            <person name="Hauser L."/>
            <person name="Land M."/>
            <person name="Davenport K.W."/>
            <person name="Woyke T."/>
            <person name="Haggblom M.M."/>
        </authorList>
    </citation>
    <scope>NUCLEOTIDE SEQUENCE</scope>
    <source>
        <strain evidence="8">ATCC BAA-1853 / DSM 23119 / SP1PR4</strain>
    </source>
</reference>
<feature type="domain" description="EAL" evidence="5">
    <location>
        <begin position="444"/>
        <end position="698"/>
    </location>
</feature>
<dbReference type="FunFam" id="3.30.70.270:FF:000001">
    <property type="entry name" value="Diguanylate cyclase domain protein"/>
    <property type="match status" value="1"/>
</dbReference>
<dbReference type="Pfam" id="PF00072">
    <property type="entry name" value="Response_reg"/>
    <property type="match status" value="1"/>
</dbReference>
<dbReference type="HOGENOM" id="CLU_000445_70_50_0"/>
<dbReference type="eggNOG" id="COG5001">
    <property type="taxonomic scope" value="Bacteria"/>
</dbReference>
<dbReference type="InterPro" id="IPR035965">
    <property type="entry name" value="PAS-like_dom_sf"/>
</dbReference>
<dbReference type="InterPro" id="IPR013767">
    <property type="entry name" value="PAS_fold"/>
</dbReference>
<dbReference type="SMART" id="SM00052">
    <property type="entry name" value="EAL"/>
    <property type="match status" value="1"/>
</dbReference>
<name>E8V7W6_TERSS</name>
<dbReference type="RefSeq" id="WP_013568623.1">
    <property type="nucleotide sequence ID" value="NC_014963.1"/>
</dbReference>
<dbReference type="GO" id="GO:0071111">
    <property type="term" value="F:cyclic-guanylate-specific phosphodiesterase activity"/>
    <property type="evidence" value="ECO:0007669"/>
    <property type="project" value="UniProtKB-EC"/>
</dbReference>
<proteinExistence type="predicted"/>
<dbReference type="OrthoDB" id="101222at2"/>
<dbReference type="NCBIfam" id="TIGR00229">
    <property type="entry name" value="sensory_box"/>
    <property type="match status" value="1"/>
</dbReference>
<dbReference type="Gene3D" id="3.40.50.2300">
    <property type="match status" value="1"/>
</dbReference>
<dbReference type="SMART" id="SM00267">
    <property type="entry name" value="GGDEF"/>
    <property type="match status" value="1"/>
</dbReference>
<dbReference type="GO" id="GO:0071732">
    <property type="term" value="P:cellular response to nitric oxide"/>
    <property type="evidence" value="ECO:0007669"/>
    <property type="project" value="UniProtKB-ARBA"/>
</dbReference>
<feature type="modified residue" description="4-aspartylphosphate" evidence="2">
    <location>
        <position position="63"/>
    </location>
</feature>
<accession>E8V7W6</accession>
<dbReference type="InterPro" id="IPR011006">
    <property type="entry name" value="CheY-like_superfamily"/>
</dbReference>
<dbReference type="Pfam" id="PF00989">
    <property type="entry name" value="PAS"/>
    <property type="match status" value="1"/>
</dbReference>
<feature type="domain" description="PAS" evidence="4">
    <location>
        <begin position="140"/>
        <end position="213"/>
    </location>
</feature>
<dbReference type="Gene3D" id="3.20.20.450">
    <property type="entry name" value="EAL domain"/>
    <property type="match status" value="1"/>
</dbReference>
<dbReference type="EMBL" id="CP002467">
    <property type="protein sequence ID" value="ADV82890.1"/>
    <property type="molecule type" value="Genomic_DNA"/>
</dbReference>
<dbReference type="CDD" id="cd00130">
    <property type="entry name" value="PAS"/>
    <property type="match status" value="1"/>
</dbReference>
<dbReference type="InterPro" id="IPR052155">
    <property type="entry name" value="Biofilm_reg_signaling"/>
</dbReference>
<dbReference type="SUPFAM" id="SSF55785">
    <property type="entry name" value="PYP-like sensor domain (PAS domain)"/>
    <property type="match status" value="1"/>
</dbReference>
<dbReference type="InterPro" id="IPR035919">
    <property type="entry name" value="EAL_sf"/>
</dbReference>
<dbReference type="SUPFAM" id="SSF141868">
    <property type="entry name" value="EAL domain-like"/>
    <property type="match status" value="1"/>
</dbReference>
<dbReference type="NCBIfam" id="TIGR00254">
    <property type="entry name" value="GGDEF"/>
    <property type="match status" value="1"/>
</dbReference>
<dbReference type="PROSITE" id="PS50110">
    <property type="entry name" value="RESPONSE_REGULATORY"/>
    <property type="match status" value="1"/>
</dbReference>
<keyword evidence="8" id="KW-1185">Reference proteome</keyword>
<dbReference type="FunFam" id="3.20.20.450:FF:000001">
    <property type="entry name" value="Cyclic di-GMP phosphodiesterase yahA"/>
    <property type="match status" value="1"/>
</dbReference>
<gene>
    <name evidence="7" type="ordered locus">AciPR4_2086</name>
</gene>
<dbReference type="PANTHER" id="PTHR44757">
    <property type="entry name" value="DIGUANYLATE CYCLASE DGCP"/>
    <property type="match status" value="1"/>
</dbReference>
<dbReference type="GO" id="GO:0000160">
    <property type="term" value="P:phosphorelay signal transduction system"/>
    <property type="evidence" value="ECO:0007669"/>
    <property type="project" value="InterPro"/>
</dbReference>
<organism evidence="7 8">
    <name type="scientific">Terriglobus saanensis (strain ATCC BAA-1853 / DSM 23119 / SP1PR4)</name>
    <dbReference type="NCBI Taxonomy" id="401053"/>
    <lineage>
        <taxon>Bacteria</taxon>
        <taxon>Pseudomonadati</taxon>
        <taxon>Acidobacteriota</taxon>
        <taxon>Terriglobia</taxon>
        <taxon>Terriglobales</taxon>
        <taxon>Acidobacteriaceae</taxon>
        <taxon>Terriglobus</taxon>
    </lineage>
</organism>
<feature type="domain" description="GGDEF" evidence="6">
    <location>
        <begin position="302"/>
        <end position="435"/>
    </location>
</feature>
<dbReference type="InterPro" id="IPR043128">
    <property type="entry name" value="Rev_trsase/Diguanyl_cyclase"/>
</dbReference>
<dbReference type="InterPro" id="IPR000014">
    <property type="entry name" value="PAS"/>
</dbReference>
<evidence type="ECO:0000313" key="7">
    <source>
        <dbReference type="EMBL" id="ADV82890.1"/>
    </source>
</evidence>